<organism evidence="1 2">
    <name type="scientific">Cudoniella acicularis</name>
    <dbReference type="NCBI Taxonomy" id="354080"/>
    <lineage>
        <taxon>Eukaryota</taxon>
        <taxon>Fungi</taxon>
        <taxon>Dikarya</taxon>
        <taxon>Ascomycota</taxon>
        <taxon>Pezizomycotina</taxon>
        <taxon>Leotiomycetes</taxon>
        <taxon>Helotiales</taxon>
        <taxon>Tricladiaceae</taxon>
        <taxon>Cudoniella</taxon>
    </lineage>
</organism>
<dbReference type="Proteomes" id="UP000566819">
    <property type="component" value="Unassembled WGS sequence"/>
</dbReference>
<reference evidence="1 2" key="1">
    <citation type="submission" date="2020-03" db="EMBL/GenBank/DDBJ databases">
        <title>Draft Genome Sequence of Cudoniella acicularis.</title>
        <authorList>
            <person name="Buettner E."/>
            <person name="Kellner H."/>
        </authorList>
    </citation>
    <scope>NUCLEOTIDE SEQUENCE [LARGE SCALE GENOMIC DNA]</scope>
    <source>
        <strain evidence="1 2">DSM 108380</strain>
    </source>
</reference>
<dbReference type="EMBL" id="JAAMPI010000626">
    <property type="protein sequence ID" value="KAF4629799.1"/>
    <property type="molecule type" value="Genomic_DNA"/>
</dbReference>
<name>A0A8H4RJI4_9HELO</name>
<evidence type="ECO:0000313" key="1">
    <source>
        <dbReference type="EMBL" id="KAF4629799.1"/>
    </source>
</evidence>
<gene>
    <name evidence="1" type="ORF">G7Y89_g8351</name>
</gene>
<dbReference type="OrthoDB" id="2861623at2759"/>
<comment type="caution">
    <text evidence="1">The sequence shown here is derived from an EMBL/GenBank/DDBJ whole genome shotgun (WGS) entry which is preliminary data.</text>
</comment>
<dbReference type="SUPFAM" id="SSF48576">
    <property type="entry name" value="Terpenoid synthases"/>
    <property type="match status" value="1"/>
</dbReference>
<protein>
    <submittedName>
        <fullName evidence="1">Uncharacterized protein</fullName>
    </submittedName>
</protein>
<dbReference type="Gene3D" id="1.10.600.10">
    <property type="entry name" value="Farnesyl Diphosphate Synthase"/>
    <property type="match status" value="2"/>
</dbReference>
<dbReference type="AlphaFoldDB" id="A0A8H4RJI4"/>
<evidence type="ECO:0000313" key="2">
    <source>
        <dbReference type="Proteomes" id="UP000566819"/>
    </source>
</evidence>
<dbReference type="InterPro" id="IPR008949">
    <property type="entry name" value="Isoprenoid_synthase_dom_sf"/>
</dbReference>
<keyword evidence="2" id="KW-1185">Reference proteome</keyword>
<sequence length="601" mass="68739">MFIFGGGVGETRLLTAARAWPNCNLPELRILAFFTIWLFMWDDEIDQATGSLTDGYEASSEFRRQTPVYVEQCLELDNYEEERIVPKSVINRTFAEVGDALCAVYDIGQRKLFMSELVYYMEISDLEQRRRLNSEIPTVGDFANGTPPCLALQNARTNDILSLKKEIRFGSIESLIPLATATHGDPQRAIDEAVAYLQDLVVCFEEDCADLLSQSYSDEEMRFIRCFVDGCKISCTGNLNWRLSTYRRLIVTLCTALSACYSQDVYNYTATYTDFTSWEDKKTISMTTLCDGWPRVVRSQTSNVYSIYLTFFDKTWTPYTRSPLVTRTEVRPDFSVDDGSDDCSRLWSEWNTVTSKTDFYEGNDRHRPPCTQPEHACPSAAECYMAAAGTPAVYYWPVTTVSGEFAKQNSTTVTPTPTDYFGRPNTVEYGDMIFTSPSVYMRRTATRNCGPTATAVTLTLDLTDVRTLHGGRYYIDQPHYAVNWTDFNTVPMKAYHRQCSIERLNPKGDHNCNHGETAIYNYSPWFRIPQTMKKETDEWTAWNCSHYREFRPVVVRIEPEMTVSLDEDPWQLHRRKGIKTAMPIATPSRELPRPTDTSSPS</sequence>
<proteinExistence type="predicted"/>
<accession>A0A8H4RJI4</accession>